<name>A0A7Y9IT65_9BURK</name>
<dbReference type="InterPro" id="IPR050736">
    <property type="entry name" value="Sensor_HK_Regulatory"/>
</dbReference>
<dbReference type="PROSITE" id="PS50885">
    <property type="entry name" value="HAMP"/>
    <property type="match status" value="1"/>
</dbReference>
<gene>
    <name evidence="11" type="ORF">FHW18_001857</name>
</gene>
<keyword evidence="8" id="KW-0472">Membrane</keyword>
<dbReference type="CDD" id="cd00075">
    <property type="entry name" value="HATPase"/>
    <property type="match status" value="1"/>
</dbReference>
<feature type="domain" description="HAMP" evidence="10">
    <location>
        <begin position="108"/>
        <end position="161"/>
    </location>
</feature>
<keyword evidence="5" id="KW-0808">Transferase</keyword>
<dbReference type="EMBL" id="JACBYR010000001">
    <property type="protein sequence ID" value="NYE82586.1"/>
    <property type="molecule type" value="Genomic_DNA"/>
</dbReference>
<dbReference type="Gene3D" id="6.10.340.10">
    <property type="match status" value="1"/>
</dbReference>
<evidence type="ECO:0000256" key="8">
    <source>
        <dbReference type="SAM" id="Phobius"/>
    </source>
</evidence>
<keyword evidence="8" id="KW-1133">Transmembrane helix</keyword>
<dbReference type="InterPro" id="IPR004358">
    <property type="entry name" value="Sig_transdc_His_kin-like_C"/>
</dbReference>
<dbReference type="SUPFAM" id="SSF55874">
    <property type="entry name" value="ATPase domain of HSP90 chaperone/DNA topoisomerase II/histidine kinase"/>
    <property type="match status" value="1"/>
</dbReference>
<dbReference type="InterPro" id="IPR003594">
    <property type="entry name" value="HATPase_dom"/>
</dbReference>
<feature type="transmembrane region" description="Helical" evidence="8">
    <location>
        <begin position="86"/>
        <end position="106"/>
    </location>
</feature>
<evidence type="ECO:0000256" key="4">
    <source>
        <dbReference type="ARBA" id="ARBA00022553"/>
    </source>
</evidence>
<dbReference type="InterPro" id="IPR005467">
    <property type="entry name" value="His_kinase_dom"/>
</dbReference>
<dbReference type="EC" id="2.7.13.3" evidence="3"/>
<dbReference type="FunFam" id="3.30.565.10:FF:000006">
    <property type="entry name" value="Sensor histidine kinase WalK"/>
    <property type="match status" value="1"/>
</dbReference>
<dbReference type="AlphaFoldDB" id="A0A7Y9IT65"/>
<evidence type="ECO:0000256" key="2">
    <source>
        <dbReference type="ARBA" id="ARBA00004429"/>
    </source>
</evidence>
<dbReference type="PRINTS" id="PR00344">
    <property type="entry name" value="BCTRLSENSOR"/>
</dbReference>
<dbReference type="RefSeq" id="WP_179585601.1">
    <property type="nucleotide sequence ID" value="NZ_JACBYR010000001.1"/>
</dbReference>
<dbReference type="InterPro" id="IPR036097">
    <property type="entry name" value="HisK_dim/P_sf"/>
</dbReference>
<dbReference type="InterPro" id="IPR003660">
    <property type="entry name" value="HAMP_dom"/>
</dbReference>
<evidence type="ECO:0000259" key="10">
    <source>
        <dbReference type="PROSITE" id="PS50885"/>
    </source>
</evidence>
<dbReference type="SUPFAM" id="SSF47384">
    <property type="entry name" value="Homodimeric domain of signal transducing histidine kinase"/>
    <property type="match status" value="1"/>
</dbReference>
<keyword evidence="12" id="KW-1185">Reference proteome</keyword>
<evidence type="ECO:0000313" key="11">
    <source>
        <dbReference type="EMBL" id="NYE82586.1"/>
    </source>
</evidence>
<keyword evidence="4" id="KW-0597">Phosphoprotein</keyword>
<comment type="subcellular location">
    <subcellularLocation>
        <location evidence="2">Cell inner membrane</location>
        <topology evidence="2">Multi-pass membrane protein</topology>
    </subcellularLocation>
</comment>
<evidence type="ECO:0000256" key="7">
    <source>
        <dbReference type="ARBA" id="ARBA00023012"/>
    </source>
</evidence>
<protein>
    <recommendedName>
        <fullName evidence="3">histidine kinase</fullName>
        <ecNumber evidence="3">2.7.13.3</ecNumber>
    </recommendedName>
</protein>
<dbReference type="PANTHER" id="PTHR43711">
    <property type="entry name" value="TWO-COMPONENT HISTIDINE KINASE"/>
    <property type="match status" value="1"/>
</dbReference>
<dbReference type="InterPro" id="IPR003661">
    <property type="entry name" value="HisK_dim/P_dom"/>
</dbReference>
<accession>A0A7Y9IT65</accession>
<evidence type="ECO:0000256" key="3">
    <source>
        <dbReference type="ARBA" id="ARBA00012438"/>
    </source>
</evidence>
<dbReference type="CDD" id="cd00082">
    <property type="entry name" value="HisKA"/>
    <property type="match status" value="1"/>
</dbReference>
<reference evidence="11 12" key="1">
    <citation type="submission" date="2020-07" db="EMBL/GenBank/DDBJ databases">
        <title>Genomic Encyclopedia of Type Strains, Phase IV (KMG-V): Genome sequencing to study the core and pangenomes of soil and plant-associated prokaryotes.</title>
        <authorList>
            <person name="Whitman W."/>
        </authorList>
    </citation>
    <scope>NUCLEOTIDE SEQUENCE [LARGE SCALE GENOMIC DNA]</scope>
    <source>
        <strain evidence="11 12">SAS40</strain>
    </source>
</reference>
<dbReference type="SMART" id="SM00388">
    <property type="entry name" value="HisKA"/>
    <property type="match status" value="1"/>
</dbReference>
<evidence type="ECO:0000256" key="5">
    <source>
        <dbReference type="ARBA" id="ARBA00022679"/>
    </source>
</evidence>
<dbReference type="Gene3D" id="1.10.287.130">
    <property type="match status" value="1"/>
</dbReference>
<evidence type="ECO:0000256" key="1">
    <source>
        <dbReference type="ARBA" id="ARBA00000085"/>
    </source>
</evidence>
<evidence type="ECO:0000313" key="12">
    <source>
        <dbReference type="Proteomes" id="UP000542125"/>
    </source>
</evidence>
<proteinExistence type="predicted"/>
<sequence length="383" mass="42509">MARVLDRIWVRFGLYMAGTIVVTFGLVMGSLLLYSELQEGWLHRSLPKTASAELARIEEVEDRNSARFDEILREHGRNSIWLDETWLLFMALLLCLPAGLAAGFWLSRVVTQPLNSIAQAANRVALGDLGVRAQPVRQRGELAELVRDFNLMTDSLENLERERRATAAAISHELRTPLAVLRARLYAIYDDVIPGTPQELRRLLDQVEHLGRLVDDVHTLSLADAGRLSLHRSDIDLSAACAQLLSTYAGRIADHNVRAEYRTDIVPVHANADPDRINQILSNLIENALRYAASGEWLEIAVHRHDDKAVLTVTDRGPGLPEDVVAHLFERFHRTDLSRSRETGGSGLGLAIVQTLVIQQGGQVTAERPAEGGTRFRVALPAA</sequence>
<dbReference type="SMART" id="SM00304">
    <property type="entry name" value="HAMP"/>
    <property type="match status" value="1"/>
</dbReference>
<dbReference type="InterPro" id="IPR036890">
    <property type="entry name" value="HATPase_C_sf"/>
</dbReference>
<dbReference type="Pfam" id="PF00672">
    <property type="entry name" value="HAMP"/>
    <property type="match status" value="1"/>
</dbReference>
<dbReference type="PANTHER" id="PTHR43711:SF1">
    <property type="entry name" value="HISTIDINE KINASE 1"/>
    <property type="match status" value="1"/>
</dbReference>
<dbReference type="Proteomes" id="UP000542125">
    <property type="component" value="Unassembled WGS sequence"/>
</dbReference>
<dbReference type="CDD" id="cd06225">
    <property type="entry name" value="HAMP"/>
    <property type="match status" value="1"/>
</dbReference>
<dbReference type="Gene3D" id="3.30.565.10">
    <property type="entry name" value="Histidine kinase-like ATPase, C-terminal domain"/>
    <property type="match status" value="1"/>
</dbReference>
<organism evidence="11 12">
    <name type="scientific">Pigmentiphaga litoralis</name>
    <dbReference type="NCBI Taxonomy" id="516702"/>
    <lineage>
        <taxon>Bacteria</taxon>
        <taxon>Pseudomonadati</taxon>
        <taxon>Pseudomonadota</taxon>
        <taxon>Betaproteobacteria</taxon>
        <taxon>Burkholderiales</taxon>
        <taxon>Alcaligenaceae</taxon>
        <taxon>Pigmentiphaga</taxon>
    </lineage>
</organism>
<dbReference type="Pfam" id="PF00512">
    <property type="entry name" value="HisKA"/>
    <property type="match status" value="1"/>
</dbReference>
<dbReference type="PROSITE" id="PS50109">
    <property type="entry name" value="HIS_KIN"/>
    <property type="match status" value="1"/>
</dbReference>
<feature type="domain" description="Histidine kinase" evidence="9">
    <location>
        <begin position="169"/>
        <end position="383"/>
    </location>
</feature>
<dbReference type="SMART" id="SM00387">
    <property type="entry name" value="HATPase_c"/>
    <property type="match status" value="1"/>
</dbReference>
<feature type="transmembrane region" description="Helical" evidence="8">
    <location>
        <begin position="12"/>
        <end position="34"/>
    </location>
</feature>
<dbReference type="SUPFAM" id="SSF158472">
    <property type="entry name" value="HAMP domain-like"/>
    <property type="match status" value="1"/>
</dbReference>
<comment type="caution">
    <text evidence="11">The sequence shown here is derived from an EMBL/GenBank/DDBJ whole genome shotgun (WGS) entry which is preliminary data.</text>
</comment>
<evidence type="ECO:0000256" key="6">
    <source>
        <dbReference type="ARBA" id="ARBA00022777"/>
    </source>
</evidence>
<comment type="catalytic activity">
    <reaction evidence="1">
        <text>ATP + protein L-histidine = ADP + protein N-phospho-L-histidine.</text>
        <dbReference type="EC" id="2.7.13.3"/>
    </reaction>
</comment>
<keyword evidence="7" id="KW-0902">Two-component regulatory system</keyword>
<dbReference type="GO" id="GO:0005886">
    <property type="term" value="C:plasma membrane"/>
    <property type="evidence" value="ECO:0007669"/>
    <property type="project" value="UniProtKB-SubCell"/>
</dbReference>
<evidence type="ECO:0000259" key="9">
    <source>
        <dbReference type="PROSITE" id="PS50109"/>
    </source>
</evidence>
<keyword evidence="6 11" id="KW-0418">Kinase</keyword>
<keyword evidence="8" id="KW-0812">Transmembrane</keyword>
<dbReference type="Pfam" id="PF02518">
    <property type="entry name" value="HATPase_c"/>
    <property type="match status" value="1"/>
</dbReference>
<dbReference type="GO" id="GO:0000155">
    <property type="term" value="F:phosphorelay sensor kinase activity"/>
    <property type="evidence" value="ECO:0007669"/>
    <property type="project" value="InterPro"/>
</dbReference>